<accession>A0A3A3GPJ9</accession>
<feature type="transmembrane region" description="Helical" evidence="1">
    <location>
        <begin position="100"/>
        <end position="122"/>
    </location>
</feature>
<evidence type="ECO:0000256" key="1">
    <source>
        <dbReference type="SAM" id="Phobius"/>
    </source>
</evidence>
<feature type="transmembrane region" description="Helical" evidence="1">
    <location>
        <begin position="62"/>
        <end position="80"/>
    </location>
</feature>
<gene>
    <name evidence="2" type="ORF">DQX05_04165</name>
</gene>
<organism evidence="2 3">
    <name type="scientific">Paenibacillus thiaminolyticus</name>
    <name type="common">Bacillus thiaminolyticus</name>
    <dbReference type="NCBI Taxonomy" id="49283"/>
    <lineage>
        <taxon>Bacteria</taxon>
        <taxon>Bacillati</taxon>
        <taxon>Bacillota</taxon>
        <taxon>Bacilli</taxon>
        <taxon>Bacillales</taxon>
        <taxon>Paenibacillaceae</taxon>
        <taxon>Paenibacillus</taxon>
    </lineage>
</organism>
<dbReference type="Pfam" id="PF11877">
    <property type="entry name" value="DUF3397"/>
    <property type="match status" value="1"/>
</dbReference>
<evidence type="ECO:0000313" key="2">
    <source>
        <dbReference type="EMBL" id="RJG26091.1"/>
    </source>
</evidence>
<dbReference type="Proteomes" id="UP000266177">
    <property type="component" value="Unassembled WGS sequence"/>
</dbReference>
<evidence type="ECO:0000313" key="3">
    <source>
        <dbReference type="Proteomes" id="UP000266177"/>
    </source>
</evidence>
<feature type="transmembrane region" description="Helical" evidence="1">
    <location>
        <begin position="34"/>
        <end position="56"/>
    </location>
</feature>
<dbReference type="InterPro" id="IPR024515">
    <property type="entry name" value="DUF3397"/>
</dbReference>
<reference evidence="2 3" key="1">
    <citation type="submission" date="2018-09" db="EMBL/GenBank/DDBJ databases">
        <title>Paenibacillus SK2017-BO5.</title>
        <authorList>
            <person name="Piskunova J.V."/>
            <person name="Dubiley S.A."/>
            <person name="Severinov K.V."/>
        </authorList>
    </citation>
    <scope>NUCLEOTIDE SEQUENCE [LARGE SCALE GENOMIC DNA]</scope>
    <source>
        <strain evidence="2 3">BO5</strain>
    </source>
</reference>
<keyword evidence="1" id="KW-0472">Membrane</keyword>
<keyword evidence="1" id="KW-0812">Transmembrane</keyword>
<sequence>MHTIFVFLSALPFFPFIIVWVAGSYWVRPKKKAFMLAMDVTTFFLIASVGGLYNTITGSSGGFYWICLMLLLAIGLLGGLQHRKYGKIHVQRLARTIWRLAFFILSILYIILLLIGIIAYVASV</sequence>
<name>A0A3A3GPJ9_PANTH</name>
<proteinExistence type="predicted"/>
<dbReference type="RefSeq" id="WP_119791121.1">
    <property type="nucleotide sequence ID" value="NZ_CP160395.1"/>
</dbReference>
<dbReference type="OrthoDB" id="2661791at2"/>
<protein>
    <submittedName>
        <fullName evidence="2">DUF3397 domain-containing protein</fullName>
    </submittedName>
</protein>
<comment type="caution">
    <text evidence="2">The sequence shown here is derived from an EMBL/GenBank/DDBJ whole genome shotgun (WGS) entry which is preliminary data.</text>
</comment>
<feature type="transmembrane region" description="Helical" evidence="1">
    <location>
        <begin position="6"/>
        <end position="27"/>
    </location>
</feature>
<dbReference type="EMBL" id="QYZD01000002">
    <property type="protein sequence ID" value="RJG26091.1"/>
    <property type="molecule type" value="Genomic_DNA"/>
</dbReference>
<keyword evidence="1" id="KW-1133">Transmembrane helix</keyword>
<dbReference type="AlphaFoldDB" id="A0A3A3GPJ9"/>